<dbReference type="EMBL" id="BAAAET010000003">
    <property type="protein sequence ID" value="GAA0694695.1"/>
    <property type="molecule type" value="Genomic_DNA"/>
</dbReference>
<protein>
    <submittedName>
        <fullName evidence="1">Uncharacterized protein</fullName>
    </submittedName>
</protein>
<proteinExistence type="predicted"/>
<comment type="caution">
    <text evidence="1">The sequence shown here is derived from an EMBL/GenBank/DDBJ whole genome shotgun (WGS) entry which is preliminary data.</text>
</comment>
<reference evidence="1 2" key="1">
    <citation type="journal article" date="2019" name="Int. J. Syst. Evol. Microbiol.">
        <title>The Global Catalogue of Microorganisms (GCM) 10K type strain sequencing project: providing services to taxonomists for standard genome sequencing and annotation.</title>
        <authorList>
            <consortium name="The Broad Institute Genomics Platform"/>
            <consortium name="The Broad Institute Genome Sequencing Center for Infectious Disease"/>
            <person name="Wu L."/>
            <person name="Ma J."/>
        </authorList>
    </citation>
    <scope>NUCLEOTIDE SEQUENCE [LARGE SCALE GENOMIC DNA]</scope>
    <source>
        <strain evidence="1 2">JCM 15134</strain>
    </source>
</reference>
<evidence type="ECO:0000313" key="2">
    <source>
        <dbReference type="Proteomes" id="UP001499915"/>
    </source>
</evidence>
<gene>
    <name evidence="1" type="ORF">GCM10009104_22760</name>
</gene>
<name>A0ABN1I7G4_9GAMM</name>
<dbReference type="RefSeq" id="WP_343806019.1">
    <property type="nucleotide sequence ID" value="NZ_BAAAET010000003.1"/>
</dbReference>
<keyword evidence="2" id="KW-1185">Reference proteome</keyword>
<accession>A0ABN1I7G4</accession>
<dbReference type="Proteomes" id="UP001499915">
    <property type="component" value="Unassembled WGS sequence"/>
</dbReference>
<sequence>MYKSKHWTPEQISKMNEESFLVEMLDMFQYSPSNEDNSSTEQMRQKLAVIEDALKTRLDAKRGS</sequence>
<organism evidence="1 2">
    <name type="scientific">Marinobacterium maritimum</name>
    <dbReference type="NCBI Taxonomy" id="500162"/>
    <lineage>
        <taxon>Bacteria</taxon>
        <taxon>Pseudomonadati</taxon>
        <taxon>Pseudomonadota</taxon>
        <taxon>Gammaproteobacteria</taxon>
        <taxon>Oceanospirillales</taxon>
        <taxon>Oceanospirillaceae</taxon>
        <taxon>Marinobacterium</taxon>
    </lineage>
</organism>
<evidence type="ECO:0000313" key="1">
    <source>
        <dbReference type="EMBL" id="GAA0694695.1"/>
    </source>
</evidence>